<dbReference type="PROSITE" id="PS00879">
    <property type="entry name" value="ODR_DC_2_2"/>
    <property type="match status" value="1"/>
</dbReference>
<evidence type="ECO:0000259" key="6">
    <source>
        <dbReference type="Pfam" id="PF00278"/>
    </source>
</evidence>
<sequence length="678" mass="75272">MGRRQRRSVGPETPSAVVGTGSRVGDPSEEQHGHDRRNNGRRRDDDETDRLQHVLRAGHEERLLVRGTRGLLRVRLRGVESRRRRRPEECARDKGPHCREKHSQLLLLRLYSLSAAHRATCTWCGARNIPPVTFDWQRMGVVHANDRRLCAMLDSNADAPGAETRSVDQILQQLCRDNNHTGANSSSSSQVSVQEAVLLLQKLQAQQSSSAYVAPGLEQQLQDDAALAYTHYQQRSAAVTRVVEAAVSQELLCDDNPLVNLFNWTAFHSRLANLRDAFPEPEVNHALAVKANPMRGVLRSARAKGLGAECASIAEAKHALSLGFEPRKVVFDSPCKTRSELREMLLAGVYINLDNEEEIRKMNEIFAEMRLCRDKIRENHAMQIGLRINPVVGGGSIDATSTATIASKFGLPLTAETKPRLLVMFKQNSWLQGVHVHVGSQGCPLDLLSLGAKKAVTFALEVNDHVGYQQVRVLDIGGGMPTVYDGGEREAFDFEEYATVVRQQVPELFTSGFAYIITEFGRSVFVKPGITVSKVEAVKDWAGQHIVVVHVGADQFPRTAFLPEQWSHCISVLDSQGRVKTDPSSAYLRQDIAGPLCFSGDFLAKQLLLPPIEVGDYVVIHDTGGYTMSMYSRYNSRQMSSCFAYSPTDDGIKFSLLKERETTEEALACWGLDCDVEL</sequence>
<dbReference type="AlphaFoldDB" id="A0AAV0TUF9"/>
<feature type="region of interest" description="Disordered" evidence="5">
    <location>
        <begin position="1"/>
        <end position="47"/>
    </location>
</feature>
<evidence type="ECO:0000256" key="2">
    <source>
        <dbReference type="ARBA" id="ARBA00022898"/>
    </source>
</evidence>
<organism evidence="8 9">
    <name type="scientific">Hyaloperonospora brassicae</name>
    <name type="common">Brassica downy mildew</name>
    <name type="synonym">Peronospora brassicae</name>
    <dbReference type="NCBI Taxonomy" id="162125"/>
    <lineage>
        <taxon>Eukaryota</taxon>
        <taxon>Sar</taxon>
        <taxon>Stramenopiles</taxon>
        <taxon>Oomycota</taxon>
        <taxon>Peronosporomycetes</taxon>
        <taxon>Peronosporales</taxon>
        <taxon>Peronosporaceae</taxon>
        <taxon>Hyaloperonospora</taxon>
    </lineage>
</organism>
<proteinExistence type="inferred from homology"/>
<dbReference type="PANTHER" id="PTHR43727:SF3">
    <property type="entry name" value="GROUP IV DECARBOXYLASE"/>
    <property type="match status" value="1"/>
</dbReference>
<evidence type="ECO:0008006" key="10">
    <source>
        <dbReference type="Google" id="ProtNLM"/>
    </source>
</evidence>
<gene>
    <name evidence="8" type="ORF">HBR001_LOCUS3604</name>
</gene>
<evidence type="ECO:0000256" key="4">
    <source>
        <dbReference type="RuleBase" id="RU003737"/>
    </source>
</evidence>
<dbReference type="Pfam" id="PF00278">
    <property type="entry name" value="Orn_DAP_Arg_deC"/>
    <property type="match status" value="1"/>
</dbReference>
<dbReference type="GO" id="GO:0006596">
    <property type="term" value="P:polyamine biosynthetic process"/>
    <property type="evidence" value="ECO:0007669"/>
    <property type="project" value="InterPro"/>
</dbReference>
<feature type="domain" description="Orn/DAP/Arg decarboxylase 2 N-terminal" evidence="7">
    <location>
        <begin position="268"/>
        <end position="524"/>
    </location>
</feature>
<dbReference type="InterPro" id="IPR022643">
    <property type="entry name" value="De-COase2_C"/>
</dbReference>
<dbReference type="Pfam" id="PF02784">
    <property type="entry name" value="Orn_Arg_deC_N"/>
    <property type="match status" value="1"/>
</dbReference>
<dbReference type="FunFam" id="3.20.20.10:FF:000025">
    <property type="entry name" value="Diaminopimelate decarboxylase, putative"/>
    <property type="match status" value="1"/>
</dbReference>
<comment type="caution">
    <text evidence="8">The sequence shown here is derived from an EMBL/GenBank/DDBJ whole genome shotgun (WGS) entry which is preliminary data.</text>
</comment>
<dbReference type="EMBL" id="CANTFL010000608">
    <property type="protein sequence ID" value="CAI5725447.1"/>
    <property type="molecule type" value="Genomic_DNA"/>
</dbReference>
<dbReference type="SUPFAM" id="SSF50621">
    <property type="entry name" value="Alanine racemase C-terminal domain-like"/>
    <property type="match status" value="1"/>
</dbReference>
<dbReference type="PRINTS" id="PR01182">
    <property type="entry name" value="ORNDCRBXLASE"/>
</dbReference>
<dbReference type="InterPro" id="IPR009006">
    <property type="entry name" value="Ala_racemase/Decarboxylase_C"/>
</dbReference>
<evidence type="ECO:0000256" key="5">
    <source>
        <dbReference type="SAM" id="MobiDB-lite"/>
    </source>
</evidence>
<keyword evidence="9" id="KW-1185">Reference proteome</keyword>
<keyword evidence="2 3" id="KW-0663">Pyridoxal phosphate</keyword>
<dbReference type="InterPro" id="IPR022644">
    <property type="entry name" value="De-COase2_N"/>
</dbReference>
<comment type="cofactor">
    <cofactor evidence="1 3">
        <name>pyridoxal 5'-phosphate</name>
        <dbReference type="ChEBI" id="CHEBI:597326"/>
    </cofactor>
</comment>
<accession>A0AAV0TUF9</accession>
<dbReference type="InterPro" id="IPR029066">
    <property type="entry name" value="PLP-binding_barrel"/>
</dbReference>
<dbReference type="InterPro" id="IPR002433">
    <property type="entry name" value="Orn_de-COase"/>
</dbReference>
<dbReference type="PRINTS" id="PR01179">
    <property type="entry name" value="ODADCRBXLASE"/>
</dbReference>
<dbReference type="Gene3D" id="3.20.20.10">
    <property type="entry name" value="Alanine racemase"/>
    <property type="match status" value="1"/>
</dbReference>
<feature type="domain" description="Orn/DAP/Arg decarboxylase 2 C-terminal" evidence="6">
    <location>
        <begin position="527"/>
        <end position="624"/>
    </location>
</feature>
<evidence type="ECO:0000256" key="3">
    <source>
        <dbReference type="PIRSR" id="PIRSR600183-50"/>
    </source>
</evidence>
<evidence type="ECO:0000313" key="8">
    <source>
        <dbReference type="EMBL" id="CAI5725447.1"/>
    </source>
</evidence>
<feature type="compositionally biased region" description="Basic and acidic residues" evidence="5">
    <location>
        <begin position="29"/>
        <end position="47"/>
    </location>
</feature>
<evidence type="ECO:0000259" key="7">
    <source>
        <dbReference type="Pfam" id="PF02784"/>
    </source>
</evidence>
<feature type="modified residue" description="N6-(pyridoxal phosphate)lysine" evidence="3">
    <location>
        <position position="290"/>
    </location>
</feature>
<protein>
    <recommendedName>
        <fullName evidence="10">Orn/DAP/Arg decarboxylase 2 N-terminal domain-containing protein</fullName>
    </recommendedName>
</protein>
<evidence type="ECO:0000256" key="1">
    <source>
        <dbReference type="ARBA" id="ARBA00001933"/>
    </source>
</evidence>
<dbReference type="PANTHER" id="PTHR43727">
    <property type="entry name" value="DIAMINOPIMELATE DECARBOXYLASE"/>
    <property type="match status" value="1"/>
</dbReference>
<dbReference type="GO" id="GO:0008836">
    <property type="term" value="F:diaminopimelate decarboxylase activity"/>
    <property type="evidence" value="ECO:0007669"/>
    <property type="project" value="TreeGrafter"/>
</dbReference>
<dbReference type="Gene3D" id="2.40.37.10">
    <property type="entry name" value="Lyase, Ornithine Decarboxylase, Chain A, domain 1"/>
    <property type="match status" value="1"/>
</dbReference>
<name>A0AAV0TUF9_HYABA</name>
<evidence type="ECO:0000313" key="9">
    <source>
        <dbReference type="Proteomes" id="UP001162031"/>
    </source>
</evidence>
<dbReference type="SUPFAM" id="SSF51419">
    <property type="entry name" value="PLP-binding barrel"/>
    <property type="match status" value="1"/>
</dbReference>
<dbReference type="InterPro" id="IPR000183">
    <property type="entry name" value="Orn/DAP/Arg_de-COase"/>
</dbReference>
<feature type="active site" description="Proton donor" evidence="3">
    <location>
        <position position="597"/>
    </location>
</feature>
<reference evidence="8" key="1">
    <citation type="submission" date="2022-12" db="EMBL/GenBank/DDBJ databases">
        <authorList>
            <person name="Webb A."/>
        </authorList>
    </citation>
    <scope>NUCLEOTIDE SEQUENCE</scope>
    <source>
        <strain evidence="8">Hp1</strain>
    </source>
</reference>
<dbReference type="Proteomes" id="UP001162031">
    <property type="component" value="Unassembled WGS sequence"/>
</dbReference>
<comment type="similarity">
    <text evidence="4">Belongs to the Orn/Lys/Arg decarboxylase class-II family.</text>
</comment>
<dbReference type="InterPro" id="IPR022657">
    <property type="entry name" value="De-COase2_CS"/>
</dbReference>
<dbReference type="GO" id="GO:0009089">
    <property type="term" value="P:lysine biosynthetic process via diaminopimelate"/>
    <property type="evidence" value="ECO:0007669"/>
    <property type="project" value="TreeGrafter"/>
</dbReference>